<accession>A0A1X7SNH9</accession>
<proteinExistence type="predicted"/>
<dbReference type="AlphaFoldDB" id="A0A1X7SNH9"/>
<evidence type="ECO:0000256" key="1">
    <source>
        <dbReference type="SAM" id="MobiDB-lite"/>
    </source>
</evidence>
<feature type="compositionally biased region" description="Basic and acidic residues" evidence="1">
    <location>
        <begin position="12"/>
        <end position="78"/>
    </location>
</feature>
<feature type="region of interest" description="Disordered" evidence="1">
    <location>
        <begin position="1"/>
        <end position="98"/>
    </location>
</feature>
<name>A0A1X7SNH9_AMPQE</name>
<evidence type="ECO:0000313" key="2">
    <source>
        <dbReference type="EnsemblMetazoa" id="Aqu2.1.03647_001"/>
    </source>
</evidence>
<sequence>MNSTQYHKNPQPKKEASRDQYHKNPQPKKEASRDQYHKNPQPKKEASRDQYHKNPQLKKEVSRDQYHKNPQPKKEASRNHNQNNPNPQKSKSKERYHNNLGLQKQKFLKRYYMNRDAILCATKDKFLRYNYSDNEIDKLKVALIKENKRRLNKDYFQQSVLKNKSHKVGVLIRAANSIRKLKLNSSSDFGEQCHTKNSEPYFYESEYLYPNDDFDSQLDSPIAIPVDTNGICYVAGVVDVSCIDRVEECNDDSDSEDDNFGDNNRMYANKRKPTLKWHCTDRCKPLLESDVSSIIEVRR</sequence>
<feature type="compositionally biased region" description="Polar residues" evidence="1">
    <location>
        <begin position="79"/>
        <end position="89"/>
    </location>
</feature>
<protein>
    <submittedName>
        <fullName evidence="2">Uncharacterized protein</fullName>
    </submittedName>
</protein>
<dbReference type="InParanoid" id="A0A1X7SNH9"/>
<dbReference type="EnsemblMetazoa" id="Aqu2.1.03647_001">
    <property type="protein sequence ID" value="Aqu2.1.03647_001"/>
    <property type="gene ID" value="Aqu2.1.03647"/>
</dbReference>
<organism evidence="2">
    <name type="scientific">Amphimedon queenslandica</name>
    <name type="common">Sponge</name>
    <dbReference type="NCBI Taxonomy" id="400682"/>
    <lineage>
        <taxon>Eukaryota</taxon>
        <taxon>Metazoa</taxon>
        <taxon>Porifera</taxon>
        <taxon>Demospongiae</taxon>
        <taxon>Heteroscleromorpha</taxon>
        <taxon>Haplosclerida</taxon>
        <taxon>Niphatidae</taxon>
        <taxon>Amphimedon</taxon>
    </lineage>
</organism>
<reference evidence="2" key="1">
    <citation type="submission" date="2017-05" db="UniProtKB">
        <authorList>
            <consortium name="EnsemblMetazoa"/>
        </authorList>
    </citation>
    <scope>IDENTIFICATION</scope>
</reference>